<dbReference type="RefSeq" id="WP_096567929.1">
    <property type="nucleotide sequence ID" value="NZ_JAQMTI010000043.1"/>
</dbReference>
<gene>
    <name evidence="2" type="ORF">PN497_03170</name>
</gene>
<dbReference type="InterPro" id="IPR001173">
    <property type="entry name" value="Glyco_trans_2-like"/>
</dbReference>
<dbReference type="InterPro" id="IPR050834">
    <property type="entry name" value="Glycosyltransf_2"/>
</dbReference>
<evidence type="ECO:0000313" key="3">
    <source>
        <dbReference type="Proteomes" id="UP001211711"/>
    </source>
</evidence>
<dbReference type="Pfam" id="PF00535">
    <property type="entry name" value="Glycos_transf_2"/>
    <property type="match status" value="1"/>
</dbReference>
<dbReference type="Gene3D" id="3.90.550.10">
    <property type="entry name" value="Spore Coat Polysaccharide Biosynthesis Protein SpsA, Chain A"/>
    <property type="match status" value="1"/>
</dbReference>
<dbReference type="PANTHER" id="PTHR43685">
    <property type="entry name" value="GLYCOSYLTRANSFERASE"/>
    <property type="match status" value="1"/>
</dbReference>
<keyword evidence="3" id="KW-1185">Reference proteome</keyword>
<evidence type="ECO:0000313" key="2">
    <source>
        <dbReference type="EMBL" id="MDB9440380.1"/>
    </source>
</evidence>
<sequence>MQSPEKIAIVLATFNPNLEYLQKQIQSIKNQDYKNWVCYIVDDCSQTEYQIAIQEIIAKDSRFVCHFHKHNLHHYYNFERGLNYCFEDGNITAIALADQDDIWYPEKLNILIKTLRSEQAILVHSDLQMIDSNDEIIHDSTWNFEGRNPEKFSTDLLLLRNVVTGCSVLFCSSLLKEILPFPEQEKISWYHDWWIALVAAQKGKIVHIHQPLVSYRIHGLNNVGVTRDAGKIYPELSAWISKNFKITGNSYLVHRNFSQAFYERFQQELDDENWSNPFDDKKLDFGVNILKLFGKSLLMGYNSEGIALKIWVLKIIFDLKKIIKSYSLKINKHYNKRK</sequence>
<dbReference type="InterPro" id="IPR029044">
    <property type="entry name" value="Nucleotide-diphossugar_trans"/>
</dbReference>
<name>A0ABT4ZLX5_9CYAN</name>
<dbReference type="PANTHER" id="PTHR43685:SF11">
    <property type="entry name" value="GLYCOSYLTRANSFERASE TAGX-RELATED"/>
    <property type="match status" value="1"/>
</dbReference>
<comment type="caution">
    <text evidence="2">The sequence shown here is derived from an EMBL/GenBank/DDBJ whole genome shotgun (WGS) entry which is preliminary data.</text>
</comment>
<dbReference type="CDD" id="cd04196">
    <property type="entry name" value="GT_2_like_d"/>
    <property type="match status" value="1"/>
</dbReference>
<proteinExistence type="predicted"/>
<organism evidence="2 3">
    <name type="scientific">Sphaerospermopsis kisseleviana CS-549</name>
    <dbReference type="NCBI Taxonomy" id="3021783"/>
    <lineage>
        <taxon>Bacteria</taxon>
        <taxon>Bacillati</taxon>
        <taxon>Cyanobacteriota</taxon>
        <taxon>Cyanophyceae</taxon>
        <taxon>Nostocales</taxon>
        <taxon>Aphanizomenonaceae</taxon>
        <taxon>Sphaerospermopsis</taxon>
        <taxon>Sphaerospermopsis kisseleviana</taxon>
    </lineage>
</organism>
<accession>A0ABT4ZLX5</accession>
<dbReference type="SUPFAM" id="SSF53448">
    <property type="entry name" value="Nucleotide-diphospho-sugar transferases"/>
    <property type="match status" value="1"/>
</dbReference>
<protein>
    <submittedName>
        <fullName evidence="2">Glycosyltransferase family 2 protein</fullName>
    </submittedName>
</protein>
<evidence type="ECO:0000259" key="1">
    <source>
        <dbReference type="Pfam" id="PF00535"/>
    </source>
</evidence>
<feature type="domain" description="Glycosyltransferase 2-like" evidence="1">
    <location>
        <begin position="9"/>
        <end position="174"/>
    </location>
</feature>
<dbReference type="Proteomes" id="UP001211711">
    <property type="component" value="Unassembled WGS sequence"/>
</dbReference>
<dbReference type="EMBL" id="JAQMTI010000043">
    <property type="protein sequence ID" value="MDB9440380.1"/>
    <property type="molecule type" value="Genomic_DNA"/>
</dbReference>
<reference evidence="2 3" key="1">
    <citation type="submission" date="2023-01" db="EMBL/GenBank/DDBJ databases">
        <title>Genomes from the Australian National Cyanobacteria Reference Collection.</title>
        <authorList>
            <person name="Willis A."/>
            <person name="Lee E.M.F."/>
        </authorList>
    </citation>
    <scope>NUCLEOTIDE SEQUENCE [LARGE SCALE GENOMIC DNA]</scope>
    <source>
        <strain evidence="2 3">CS-549</strain>
    </source>
</reference>